<reference evidence="1" key="1">
    <citation type="journal article" date="2021" name="Proc. Natl. Acad. Sci. U.S.A.">
        <title>A Catalog of Tens of Thousands of Viruses from Human Metagenomes Reveals Hidden Associations with Chronic Diseases.</title>
        <authorList>
            <person name="Tisza M.J."/>
            <person name="Buck C.B."/>
        </authorList>
    </citation>
    <scope>NUCLEOTIDE SEQUENCE</scope>
    <source>
        <strain evidence="1">CtML55</strain>
    </source>
</reference>
<protein>
    <submittedName>
        <fullName evidence="1">Uncharacterized protein</fullName>
    </submittedName>
</protein>
<name>A0A8S5RHF4_9VIRU</name>
<proteinExistence type="predicted"/>
<sequence>MENINNIPFSFDRNTSKWIAKLGTSHTESSFADGVTLSNVIIENSENE</sequence>
<dbReference type="EMBL" id="BK059105">
    <property type="protein sequence ID" value="DAE30822.1"/>
    <property type="molecule type" value="Genomic_DNA"/>
</dbReference>
<evidence type="ECO:0000313" key="1">
    <source>
        <dbReference type="EMBL" id="DAE30822.1"/>
    </source>
</evidence>
<accession>A0A8S5RHF4</accession>
<organism evidence="1">
    <name type="scientific">virus sp. ctML55</name>
    <dbReference type="NCBI Taxonomy" id="2827627"/>
    <lineage>
        <taxon>Viruses</taxon>
    </lineage>
</organism>